<dbReference type="RefSeq" id="WP_313916552.1">
    <property type="nucleotide sequence ID" value="NZ_CP135076.1"/>
</dbReference>
<organism evidence="2 3">
    <name type="scientific">Stakelama saccharophila</name>
    <dbReference type="NCBI Taxonomy" id="3075605"/>
    <lineage>
        <taxon>Bacteria</taxon>
        <taxon>Pseudomonadati</taxon>
        <taxon>Pseudomonadota</taxon>
        <taxon>Alphaproteobacteria</taxon>
        <taxon>Sphingomonadales</taxon>
        <taxon>Sphingomonadaceae</taxon>
        <taxon>Stakelama</taxon>
    </lineage>
</organism>
<keyword evidence="1" id="KW-1133">Transmembrane helix</keyword>
<reference evidence="2 3" key="1">
    <citation type="submission" date="2023-09" db="EMBL/GenBank/DDBJ databases">
        <authorList>
            <person name="Rey-Velasco X."/>
        </authorList>
    </citation>
    <scope>NUCLEOTIDE SEQUENCE [LARGE SCALE GENOMIC DNA]</scope>
    <source>
        <strain evidence="2 3">W311</strain>
    </source>
</reference>
<protein>
    <submittedName>
        <fullName evidence="2">LPS export ABC transporter periplasmic protein LptC</fullName>
    </submittedName>
</protein>
<feature type="transmembrane region" description="Helical" evidence="1">
    <location>
        <begin position="31"/>
        <end position="50"/>
    </location>
</feature>
<dbReference type="Proteomes" id="UP001302249">
    <property type="component" value="Chromosome"/>
</dbReference>
<sequence length="214" mass="23204">MSDIARRVRSERQNWAAPGSTHDRVVAIMQVVLPMGIGALAAFLVLAPLVQGGDVSFLLAKDKVDVAGERMRLQAARYRGEDSEGRPFLLSAKSAVQESSTRPVVQMRGLAAQLRLSDGPARIVAEQGRYDMDAEEVRIDGPIRVRAPDDYRIDTSDAVVDLKARKLESTGPASGSSSLGTFSGDRMSADLESRTIHLDGDAHLRIVPGRANRR</sequence>
<dbReference type="InterPro" id="IPR010664">
    <property type="entry name" value="LipoPS_assembly_LptC-rel"/>
</dbReference>
<proteinExistence type="predicted"/>
<keyword evidence="3" id="KW-1185">Reference proteome</keyword>
<evidence type="ECO:0000313" key="3">
    <source>
        <dbReference type="Proteomes" id="UP001302249"/>
    </source>
</evidence>
<keyword evidence="1" id="KW-0472">Membrane</keyword>
<dbReference type="Gene3D" id="2.60.450.10">
    <property type="entry name" value="Lipopolysaccharide (LPS) transport protein A like domain"/>
    <property type="match status" value="1"/>
</dbReference>
<keyword evidence="1" id="KW-0812">Transmembrane</keyword>
<dbReference type="Pfam" id="PF06835">
    <property type="entry name" value="LptC"/>
    <property type="match status" value="1"/>
</dbReference>
<accession>A0ABZ0BA24</accession>
<name>A0ABZ0BA24_9SPHN</name>
<evidence type="ECO:0000256" key="1">
    <source>
        <dbReference type="SAM" id="Phobius"/>
    </source>
</evidence>
<dbReference type="EMBL" id="CP135076">
    <property type="protein sequence ID" value="WNO54260.1"/>
    <property type="molecule type" value="Genomic_DNA"/>
</dbReference>
<gene>
    <name evidence="2" type="primary">lptC</name>
    <name evidence="2" type="ORF">RPR59_03070</name>
</gene>
<evidence type="ECO:0000313" key="2">
    <source>
        <dbReference type="EMBL" id="WNO54260.1"/>
    </source>
</evidence>